<dbReference type="PANTHER" id="PTHR42831">
    <property type="entry name" value="FE-S PROTEIN MATURATION AUXILIARY FACTOR YITW"/>
    <property type="match status" value="1"/>
</dbReference>
<dbReference type="InterPro" id="IPR056572">
    <property type="entry name" value="Zn_ribbon_PaaD"/>
</dbReference>
<gene>
    <name evidence="3" type="primary">paaJ</name>
    <name evidence="3" type="ORF">P5F74_10330</name>
</gene>
<sequence>MTAIIEKNTVLEQLQRVKDPEIDTVSIIDLGMVERIDISVTTIEIEVLPTFLGCPALPIIQKEIELALLSLPGILSVMVRFVHTPPWTSDRITKKGHEGLRAFGIAPPPLFLEANGTWHIDCPYCMSTYVTIENLFGPTACRSIVYCKSCKNPFEAMKPVSTL</sequence>
<accession>A0ABU6NLB3</accession>
<evidence type="ECO:0000259" key="1">
    <source>
        <dbReference type="Pfam" id="PF01883"/>
    </source>
</evidence>
<name>A0ABU6NLB3_9BACI</name>
<organism evidence="3 4">
    <name type="scientific">Shouchella miscanthi</name>
    <dbReference type="NCBI Taxonomy" id="2598861"/>
    <lineage>
        <taxon>Bacteria</taxon>
        <taxon>Bacillati</taxon>
        <taxon>Bacillota</taxon>
        <taxon>Bacilli</taxon>
        <taxon>Bacillales</taxon>
        <taxon>Bacillaceae</taxon>
        <taxon>Shouchella</taxon>
    </lineage>
</organism>
<evidence type="ECO:0000259" key="2">
    <source>
        <dbReference type="Pfam" id="PF23451"/>
    </source>
</evidence>
<comment type="caution">
    <text evidence="3">The sequence shown here is derived from an EMBL/GenBank/DDBJ whole genome shotgun (WGS) entry which is preliminary data.</text>
</comment>
<dbReference type="Pfam" id="PF23451">
    <property type="entry name" value="Zn_ribbon_PaaD"/>
    <property type="match status" value="1"/>
</dbReference>
<dbReference type="PANTHER" id="PTHR42831:SF1">
    <property type="entry name" value="FE-S PROTEIN MATURATION AUXILIARY FACTOR YITW"/>
    <property type="match status" value="1"/>
</dbReference>
<dbReference type="Proteomes" id="UP001341820">
    <property type="component" value="Unassembled WGS sequence"/>
</dbReference>
<dbReference type="Pfam" id="PF01883">
    <property type="entry name" value="FeS_assembly_P"/>
    <property type="match status" value="1"/>
</dbReference>
<protein>
    <submittedName>
        <fullName evidence="3">Phenylacetate-CoA oxygenase subunit PaaJ</fullName>
    </submittedName>
</protein>
<dbReference type="SUPFAM" id="SSF117916">
    <property type="entry name" value="Fe-S cluster assembly (FSCA) domain-like"/>
    <property type="match status" value="1"/>
</dbReference>
<dbReference type="InterPro" id="IPR011883">
    <property type="entry name" value="PaaD-like"/>
</dbReference>
<dbReference type="NCBIfam" id="TIGR02159">
    <property type="entry name" value="PA_CoA_Oxy4"/>
    <property type="match status" value="1"/>
</dbReference>
<dbReference type="InterPro" id="IPR034904">
    <property type="entry name" value="FSCA_dom_sf"/>
</dbReference>
<reference evidence="3 4" key="1">
    <citation type="submission" date="2023-03" db="EMBL/GenBank/DDBJ databases">
        <title>Bacillus Genome Sequencing.</title>
        <authorList>
            <person name="Dunlap C."/>
        </authorList>
    </citation>
    <scope>NUCLEOTIDE SEQUENCE [LARGE SCALE GENOMIC DNA]</scope>
    <source>
        <strain evidence="3 4">B-4107</strain>
    </source>
</reference>
<feature type="domain" description="PaaD zinc beta ribbon" evidence="2">
    <location>
        <begin position="112"/>
        <end position="158"/>
    </location>
</feature>
<dbReference type="InterPro" id="IPR002744">
    <property type="entry name" value="MIP18-like"/>
</dbReference>
<dbReference type="EMBL" id="JAROAS010000020">
    <property type="protein sequence ID" value="MED4128529.1"/>
    <property type="molecule type" value="Genomic_DNA"/>
</dbReference>
<evidence type="ECO:0000313" key="3">
    <source>
        <dbReference type="EMBL" id="MED4128529.1"/>
    </source>
</evidence>
<feature type="domain" description="MIP18 family-like" evidence="1">
    <location>
        <begin position="8"/>
        <end position="77"/>
    </location>
</feature>
<proteinExistence type="predicted"/>
<dbReference type="RefSeq" id="WP_144558327.1">
    <property type="nucleotide sequence ID" value="NZ_CP042163.1"/>
</dbReference>
<evidence type="ECO:0000313" key="4">
    <source>
        <dbReference type="Proteomes" id="UP001341820"/>
    </source>
</evidence>
<dbReference type="InterPro" id="IPR052339">
    <property type="entry name" value="Fe-S_Maturation_MIP18"/>
</dbReference>
<keyword evidence="4" id="KW-1185">Reference proteome</keyword>
<dbReference type="Gene3D" id="3.30.300.130">
    <property type="entry name" value="Fe-S cluster assembly (FSCA)"/>
    <property type="match status" value="1"/>
</dbReference>